<organism evidence="2">
    <name type="scientific">Echinococcus granulosus</name>
    <name type="common">Hydatid tapeworm</name>
    <dbReference type="NCBI Taxonomy" id="6210"/>
    <lineage>
        <taxon>Eukaryota</taxon>
        <taxon>Metazoa</taxon>
        <taxon>Spiralia</taxon>
        <taxon>Lophotrochozoa</taxon>
        <taxon>Platyhelminthes</taxon>
        <taxon>Cestoda</taxon>
        <taxon>Eucestoda</taxon>
        <taxon>Cyclophyllidea</taxon>
        <taxon>Taeniidae</taxon>
        <taxon>Echinococcus</taxon>
        <taxon>Echinococcus granulosus group</taxon>
    </lineage>
</organism>
<proteinExistence type="predicted"/>
<evidence type="ECO:0000313" key="4">
    <source>
        <dbReference type="WBParaSite" id="EgrG_002046700"/>
    </source>
</evidence>
<dbReference type="EMBL" id="LK028594">
    <property type="protein sequence ID" value="CDS23806.1"/>
    <property type="molecule type" value="Genomic_DNA"/>
</dbReference>
<evidence type="ECO:0000313" key="3">
    <source>
        <dbReference type="Proteomes" id="UP000492820"/>
    </source>
</evidence>
<feature type="region of interest" description="Disordered" evidence="1">
    <location>
        <begin position="50"/>
        <end position="76"/>
    </location>
</feature>
<dbReference type="WBParaSite" id="EgrG_002046700">
    <property type="protein sequence ID" value="EgrG_002046700"/>
    <property type="gene ID" value="EgrG_002046700"/>
</dbReference>
<evidence type="ECO:0000313" key="2">
    <source>
        <dbReference type="EMBL" id="CDS23806.1"/>
    </source>
</evidence>
<gene>
    <name evidence="2" type="ORF">EgrG_002046700</name>
</gene>
<dbReference type="AlphaFoldDB" id="A0A068WUJ6"/>
<protein>
    <submittedName>
        <fullName evidence="2 4">Uncharacterized protein</fullName>
    </submittedName>
</protein>
<evidence type="ECO:0000256" key="1">
    <source>
        <dbReference type="SAM" id="MobiDB-lite"/>
    </source>
</evidence>
<sequence>MHRQGGMWWIDTDLLTEASPRIPEKATNDARRIAHIGGDFRIFDWCVSRNNETAPSTSNEEKKKKKEEEEEEEINS</sequence>
<accession>A0A068WUJ6</accession>
<reference evidence="4" key="3">
    <citation type="submission" date="2020-10" db="UniProtKB">
        <authorList>
            <consortium name="WormBaseParasite"/>
        </authorList>
    </citation>
    <scope>IDENTIFICATION</scope>
</reference>
<reference evidence="2" key="2">
    <citation type="submission" date="2014-06" db="EMBL/GenBank/DDBJ databases">
        <authorList>
            <person name="Aslett M."/>
        </authorList>
    </citation>
    <scope>NUCLEOTIDE SEQUENCE</scope>
</reference>
<reference evidence="2 3" key="1">
    <citation type="journal article" date="2013" name="Nature">
        <title>The genomes of four tapeworm species reveal adaptations to parasitism.</title>
        <authorList>
            <person name="Tsai I.J."/>
            <person name="Zarowiecki M."/>
            <person name="Holroyd N."/>
            <person name="Garciarrubio A."/>
            <person name="Sanchez-Flores A."/>
            <person name="Brooks K.L."/>
            <person name="Tracey A."/>
            <person name="Bobes R.J."/>
            <person name="Fragoso G."/>
            <person name="Sciutto E."/>
            <person name="Aslett M."/>
            <person name="Beasley H."/>
            <person name="Bennett H.M."/>
            <person name="Cai J."/>
            <person name="Camicia F."/>
            <person name="Clark R."/>
            <person name="Cucher M."/>
            <person name="De Silva N."/>
            <person name="Day T.A."/>
            <person name="Deplazes P."/>
            <person name="Estrada K."/>
            <person name="Fernandez C."/>
            <person name="Holland P.W."/>
            <person name="Hou J."/>
            <person name="Hu S."/>
            <person name="Huckvale T."/>
            <person name="Hung S.S."/>
            <person name="Kamenetzky L."/>
            <person name="Keane J.A."/>
            <person name="Kiss F."/>
            <person name="Koziol U."/>
            <person name="Lambert O."/>
            <person name="Liu K."/>
            <person name="Luo X."/>
            <person name="Luo Y."/>
            <person name="Macchiaroli N."/>
            <person name="Nichol S."/>
            <person name="Paps J."/>
            <person name="Parkinson J."/>
            <person name="Pouchkina-Stantcheva N."/>
            <person name="Riddiford N."/>
            <person name="Rosenzvit M."/>
            <person name="Salinas G."/>
            <person name="Wasmuth J.D."/>
            <person name="Zamanian M."/>
            <person name="Zheng Y."/>
            <person name="Cai X."/>
            <person name="Soberon X."/>
            <person name="Olson P.D."/>
            <person name="Laclette J.P."/>
            <person name="Brehm K."/>
            <person name="Berriman M."/>
            <person name="Garciarrubio A."/>
            <person name="Bobes R.J."/>
            <person name="Fragoso G."/>
            <person name="Sanchez-Flores A."/>
            <person name="Estrada K."/>
            <person name="Cevallos M.A."/>
            <person name="Morett E."/>
            <person name="Gonzalez V."/>
            <person name="Portillo T."/>
            <person name="Ochoa-Leyva A."/>
            <person name="Jose M.V."/>
            <person name="Sciutto E."/>
            <person name="Landa A."/>
            <person name="Jimenez L."/>
            <person name="Valdes V."/>
            <person name="Carrero J.C."/>
            <person name="Larralde C."/>
            <person name="Morales-Montor J."/>
            <person name="Limon-Lason J."/>
            <person name="Soberon X."/>
            <person name="Laclette J.P."/>
        </authorList>
    </citation>
    <scope>NUCLEOTIDE SEQUENCE [LARGE SCALE GENOMIC DNA]</scope>
</reference>
<dbReference type="Proteomes" id="UP000492820">
    <property type="component" value="Unassembled WGS sequence"/>
</dbReference>
<name>A0A068WUJ6_ECHGR</name>